<feature type="region of interest" description="Disordered" evidence="1">
    <location>
        <begin position="171"/>
        <end position="195"/>
    </location>
</feature>
<evidence type="ECO:0000313" key="4">
    <source>
        <dbReference type="Proteomes" id="UP000636264"/>
    </source>
</evidence>
<keyword evidence="4" id="KW-1185">Reference proteome</keyword>
<name>A0A916RYW9_9HYPH</name>
<organism evidence="3 4">
    <name type="scientific">Nitratireductor aestuarii</name>
    <dbReference type="NCBI Taxonomy" id="1735103"/>
    <lineage>
        <taxon>Bacteria</taxon>
        <taxon>Pseudomonadati</taxon>
        <taxon>Pseudomonadota</taxon>
        <taxon>Alphaproteobacteria</taxon>
        <taxon>Hyphomicrobiales</taxon>
        <taxon>Phyllobacteriaceae</taxon>
        <taxon>Nitratireductor</taxon>
    </lineage>
</organism>
<accession>A0A916RYW9</accession>
<dbReference type="Pfam" id="PF20385">
    <property type="entry name" value="DUF6680"/>
    <property type="match status" value="1"/>
</dbReference>
<dbReference type="AlphaFoldDB" id="A0A916RYW9"/>
<dbReference type="InterPro" id="IPR046502">
    <property type="entry name" value="DUF6680"/>
</dbReference>
<dbReference type="Proteomes" id="UP000636264">
    <property type="component" value="Unassembled WGS sequence"/>
</dbReference>
<reference evidence="3" key="1">
    <citation type="journal article" date="2014" name="Int. J. Syst. Evol. Microbiol.">
        <title>Complete genome sequence of Corynebacterium casei LMG S-19264T (=DSM 44701T), isolated from a smear-ripened cheese.</title>
        <authorList>
            <consortium name="US DOE Joint Genome Institute (JGI-PGF)"/>
            <person name="Walter F."/>
            <person name="Albersmeier A."/>
            <person name="Kalinowski J."/>
            <person name="Ruckert C."/>
        </authorList>
    </citation>
    <scope>NUCLEOTIDE SEQUENCE</scope>
    <source>
        <strain evidence="3">CGMCC 1.15320</strain>
    </source>
</reference>
<feature type="domain" description="DUF6680" evidence="2">
    <location>
        <begin position="10"/>
        <end position="170"/>
    </location>
</feature>
<comment type="caution">
    <text evidence="3">The sequence shown here is derived from an EMBL/GenBank/DDBJ whole genome shotgun (WGS) entry which is preliminary data.</text>
</comment>
<evidence type="ECO:0000313" key="3">
    <source>
        <dbReference type="EMBL" id="GGA73017.1"/>
    </source>
</evidence>
<evidence type="ECO:0000259" key="2">
    <source>
        <dbReference type="Pfam" id="PF20385"/>
    </source>
</evidence>
<dbReference type="RefSeq" id="WP_188721772.1">
    <property type="nucleotide sequence ID" value="NZ_BMIF01000009.1"/>
</dbReference>
<proteinExistence type="predicted"/>
<dbReference type="EMBL" id="BMIF01000009">
    <property type="protein sequence ID" value="GGA73017.1"/>
    <property type="molecule type" value="Genomic_DNA"/>
</dbReference>
<sequence length="195" mass="22205">MNEGIDWFALATAAAALAGPVVAVWITRMSDSRKEVQARRMDIFRTLMRTRKMPIHQDHVGALNLIEVEFAADDSVIKAWKEYLRNLSDRPPVQANELVQADFFKRRETLLTKLISEMAKVLKFKVEQMDIFEGNYIPQGWHDEDWEQKIARKGLIDVLSGKRPIVIQPYCPSQGQGPYPPAPRVDNPSINAESS</sequence>
<evidence type="ECO:0000256" key="1">
    <source>
        <dbReference type="SAM" id="MobiDB-lite"/>
    </source>
</evidence>
<gene>
    <name evidence="3" type="ORF">GCM10011385_28610</name>
</gene>
<protein>
    <recommendedName>
        <fullName evidence="2">DUF6680 domain-containing protein</fullName>
    </recommendedName>
</protein>
<reference evidence="3" key="2">
    <citation type="submission" date="2020-09" db="EMBL/GenBank/DDBJ databases">
        <authorList>
            <person name="Sun Q."/>
            <person name="Zhou Y."/>
        </authorList>
    </citation>
    <scope>NUCLEOTIDE SEQUENCE</scope>
    <source>
        <strain evidence="3">CGMCC 1.15320</strain>
    </source>
</reference>